<sequence>MTHTTIDTNSNYDIFQSGSKHIGFLFVLFLSIASLTVFQDFLESQRIGYTFYLSESILFKIIWILFIPLLAVLGGVLKKQKLDSIYKAGFYIIGSIVIHLFFLLLFFVVCSIAFYQGRYDVYKILNYTLANDLYTLVVIYSVFVLAHVYFINKSVEVITLQKESYLPKIIIGEGKNNTVVDVKDIYQISAETPYVSIQLEEKKFLHTETLRSLSMKLDTRTFVRVHKSTIVNLEKVSSFKSRLNGDYDLLLKNGTIVRLSRTYAANFKNEFTGTHRVKV</sequence>
<feature type="domain" description="HTH LytTR-type" evidence="2">
    <location>
        <begin position="170"/>
        <end position="273"/>
    </location>
</feature>
<dbReference type="STRING" id="946077.W5A_07020"/>
<keyword evidence="4" id="KW-1185">Reference proteome</keyword>
<evidence type="ECO:0000313" key="4">
    <source>
        <dbReference type="Proteomes" id="UP000005938"/>
    </source>
</evidence>
<gene>
    <name evidence="3" type="ORF">W5A_07020</name>
</gene>
<feature type="transmembrane region" description="Helical" evidence="1">
    <location>
        <begin position="58"/>
        <end position="77"/>
    </location>
</feature>
<protein>
    <submittedName>
        <fullName evidence="3">Response regulator receiver protein</fullName>
    </submittedName>
</protein>
<dbReference type="PROSITE" id="PS50930">
    <property type="entry name" value="HTH_LYTTR"/>
    <property type="match status" value="1"/>
</dbReference>
<dbReference type="OrthoDB" id="2962330at2"/>
<evidence type="ECO:0000259" key="2">
    <source>
        <dbReference type="PROSITE" id="PS50930"/>
    </source>
</evidence>
<dbReference type="PANTHER" id="PTHR37299:SF1">
    <property type="entry name" value="STAGE 0 SPORULATION PROTEIN A HOMOLOG"/>
    <property type="match status" value="1"/>
</dbReference>
<feature type="transmembrane region" description="Helical" evidence="1">
    <location>
        <begin position="134"/>
        <end position="152"/>
    </location>
</feature>
<dbReference type="AlphaFoldDB" id="I0WFY6"/>
<dbReference type="PANTHER" id="PTHR37299">
    <property type="entry name" value="TRANSCRIPTIONAL REGULATOR-RELATED"/>
    <property type="match status" value="1"/>
</dbReference>
<dbReference type="Gene3D" id="2.40.50.1020">
    <property type="entry name" value="LytTr DNA-binding domain"/>
    <property type="match status" value="1"/>
</dbReference>
<evidence type="ECO:0000313" key="3">
    <source>
        <dbReference type="EMBL" id="EID75302.1"/>
    </source>
</evidence>
<dbReference type="EMBL" id="AJJU01000006">
    <property type="protein sequence ID" value="EID75302.1"/>
    <property type="molecule type" value="Genomic_DNA"/>
</dbReference>
<accession>I0WFY6</accession>
<evidence type="ECO:0000256" key="1">
    <source>
        <dbReference type="SAM" id="Phobius"/>
    </source>
</evidence>
<dbReference type="Pfam" id="PF04397">
    <property type="entry name" value="LytTR"/>
    <property type="match status" value="1"/>
</dbReference>
<dbReference type="Proteomes" id="UP000005938">
    <property type="component" value="Unassembled WGS sequence"/>
</dbReference>
<dbReference type="GO" id="GO:0000156">
    <property type="term" value="F:phosphorelay response regulator activity"/>
    <property type="evidence" value="ECO:0007669"/>
    <property type="project" value="InterPro"/>
</dbReference>
<dbReference type="eggNOG" id="COG3279">
    <property type="taxonomic scope" value="Bacteria"/>
</dbReference>
<keyword evidence="1" id="KW-0812">Transmembrane</keyword>
<keyword evidence="1" id="KW-1133">Transmembrane helix</keyword>
<feature type="transmembrane region" description="Helical" evidence="1">
    <location>
        <begin position="89"/>
        <end position="114"/>
    </location>
</feature>
<dbReference type="PATRIC" id="fig|946077.3.peg.1420"/>
<keyword evidence="1" id="KW-0472">Membrane</keyword>
<dbReference type="InterPro" id="IPR007492">
    <property type="entry name" value="LytTR_DNA-bd_dom"/>
</dbReference>
<dbReference type="RefSeq" id="WP_008238844.1">
    <property type="nucleotide sequence ID" value="NZ_AJJU01000006.1"/>
</dbReference>
<proteinExistence type="predicted"/>
<name>I0WFY6_9FLAO</name>
<dbReference type="GO" id="GO:0003677">
    <property type="term" value="F:DNA binding"/>
    <property type="evidence" value="ECO:0007669"/>
    <property type="project" value="InterPro"/>
</dbReference>
<feature type="transmembrane region" description="Helical" evidence="1">
    <location>
        <begin position="21"/>
        <end position="38"/>
    </location>
</feature>
<comment type="caution">
    <text evidence="3">The sequence shown here is derived from an EMBL/GenBank/DDBJ whole genome shotgun (WGS) entry which is preliminary data.</text>
</comment>
<organism evidence="3 4">
    <name type="scientific">Imtechella halotolerans K1</name>
    <dbReference type="NCBI Taxonomy" id="946077"/>
    <lineage>
        <taxon>Bacteria</taxon>
        <taxon>Pseudomonadati</taxon>
        <taxon>Bacteroidota</taxon>
        <taxon>Flavobacteriia</taxon>
        <taxon>Flavobacteriales</taxon>
        <taxon>Flavobacteriaceae</taxon>
        <taxon>Imtechella</taxon>
    </lineage>
</organism>
<reference evidence="3 4" key="1">
    <citation type="journal article" date="2012" name="J. Bacteriol.">
        <title>Genome Sequence of the Halotolerant Bacterium Imtechella halotolerans K1T.</title>
        <authorList>
            <person name="Kumar S."/>
            <person name="Vikram S."/>
            <person name="Subramanian S."/>
            <person name="Raghava G.P."/>
            <person name="Pinnaka A.K."/>
        </authorList>
    </citation>
    <scope>NUCLEOTIDE SEQUENCE [LARGE SCALE GENOMIC DNA]</scope>
    <source>
        <strain evidence="3 4">K1</strain>
    </source>
</reference>
<dbReference type="InterPro" id="IPR046947">
    <property type="entry name" value="LytR-like"/>
</dbReference>
<dbReference type="SMART" id="SM00850">
    <property type="entry name" value="LytTR"/>
    <property type="match status" value="1"/>
</dbReference>